<dbReference type="Proteomes" id="UP000295345">
    <property type="component" value="Unassembled WGS sequence"/>
</dbReference>
<dbReference type="AlphaFoldDB" id="A0A4R4TL66"/>
<evidence type="ECO:0000313" key="3">
    <source>
        <dbReference type="Proteomes" id="UP000295345"/>
    </source>
</evidence>
<accession>A0A4R4TL66</accession>
<feature type="compositionally biased region" description="Basic residues" evidence="1">
    <location>
        <begin position="10"/>
        <end position="20"/>
    </location>
</feature>
<evidence type="ECO:0000313" key="2">
    <source>
        <dbReference type="EMBL" id="TDC74799.1"/>
    </source>
</evidence>
<comment type="caution">
    <text evidence="2">The sequence shown here is derived from an EMBL/GenBank/DDBJ whole genome shotgun (WGS) entry which is preliminary data.</text>
</comment>
<keyword evidence="3" id="KW-1185">Reference proteome</keyword>
<feature type="region of interest" description="Disordered" evidence="1">
    <location>
        <begin position="1"/>
        <end position="20"/>
    </location>
</feature>
<protein>
    <submittedName>
        <fullName evidence="2">Uncharacterized protein</fullName>
    </submittedName>
</protein>
<reference evidence="2 3" key="1">
    <citation type="submission" date="2019-03" db="EMBL/GenBank/DDBJ databases">
        <title>Draft genome sequences of novel Actinobacteria.</title>
        <authorList>
            <person name="Sahin N."/>
            <person name="Ay H."/>
            <person name="Saygin H."/>
        </authorList>
    </citation>
    <scope>NUCLEOTIDE SEQUENCE [LARGE SCALE GENOMIC DNA]</scope>
    <source>
        <strain evidence="2 3">DSM 41900</strain>
    </source>
</reference>
<sequence length="94" mass="10234">MTMETTHLVPTKHKGRRFRSKPPAAIELSAVSVRPAEHYTRPWSATSEDVPFAFRLTVLPVRLLALSVLWATSSPQRLSLAAAVCGAAVLVVLV</sequence>
<dbReference type="RefSeq" id="WP_132818443.1">
    <property type="nucleotide sequence ID" value="NZ_SMKI01000132.1"/>
</dbReference>
<gene>
    <name evidence="2" type="ORF">E1283_14515</name>
</gene>
<name>A0A4R4TL66_9ACTN</name>
<evidence type="ECO:0000256" key="1">
    <source>
        <dbReference type="SAM" id="MobiDB-lite"/>
    </source>
</evidence>
<organism evidence="2 3">
    <name type="scientific">Streptomyces hainanensis</name>
    <dbReference type="NCBI Taxonomy" id="402648"/>
    <lineage>
        <taxon>Bacteria</taxon>
        <taxon>Bacillati</taxon>
        <taxon>Actinomycetota</taxon>
        <taxon>Actinomycetes</taxon>
        <taxon>Kitasatosporales</taxon>
        <taxon>Streptomycetaceae</taxon>
        <taxon>Streptomyces</taxon>
    </lineage>
</organism>
<dbReference type="EMBL" id="SMKI01000132">
    <property type="protein sequence ID" value="TDC74799.1"/>
    <property type="molecule type" value="Genomic_DNA"/>
</dbReference>
<proteinExistence type="predicted"/>
<dbReference type="OrthoDB" id="9951899at2"/>